<protein>
    <submittedName>
        <fullName evidence="1">Uncharacterized protein</fullName>
    </submittedName>
</protein>
<evidence type="ECO:0000313" key="1">
    <source>
        <dbReference type="EMBL" id="GES01148.1"/>
    </source>
</evidence>
<sequence length="47" mass="4786">MARSAFGRPPGWPTTGLKVLARNGVVDAGASGLMTTLKTPAEMVAEA</sequence>
<comment type="caution">
    <text evidence="1">The sequence shown here is derived from an EMBL/GenBank/DDBJ whole genome shotgun (WGS) entry which is preliminary data.</text>
</comment>
<reference evidence="1 2" key="1">
    <citation type="submission" date="2019-10" db="EMBL/GenBank/DDBJ databases">
        <title>Whole genome shotgun sequence of Acrocarpospora corrugata NBRC 13972.</title>
        <authorList>
            <person name="Ichikawa N."/>
            <person name="Kimura A."/>
            <person name="Kitahashi Y."/>
            <person name="Komaki H."/>
            <person name="Oguchi A."/>
        </authorList>
    </citation>
    <scope>NUCLEOTIDE SEQUENCE [LARGE SCALE GENOMIC DNA]</scope>
    <source>
        <strain evidence="1 2">NBRC 13972</strain>
    </source>
</reference>
<proteinExistence type="predicted"/>
<organism evidence="1 2">
    <name type="scientific">Acrocarpospora corrugata</name>
    <dbReference type="NCBI Taxonomy" id="35763"/>
    <lineage>
        <taxon>Bacteria</taxon>
        <taxon>Bacillati</taxon>
        <taxon>Actinomycetota</taxon>
        <taxon>Actinomycetes</taxon>
        <taxon>Streptosporangiales</taxon>
        <taxon>Streptosporangiaceae</taxon>
        <taxon>Acrocarpospora</taxon>
    </lineage>
</organism>
<keyword evidence="2" id="KW-1185">Reference proteome</keyword>
<accession>A0A5M3W3H4</accession>
<dbReference type="Proteomes" id="UP000334990">
    <property type="component" value="Unassembled WGS sequence"/>
</dbReference>
<gene>
    <name evidence="1" type="ORF">Acor_32120</name>
</gene>
<dbReference type="AlphaFoldDB" id="A0A5M3W3H4"/>
<dbReference type="EMBL" id="BLAD01000049">
    <property type="protein sequence ID" value="GES01148.1"/>
    <property type="molecule type" value="Genomic_DNA"/>
</dbReference>
<name>A0A5M3W3H4_9ACTN</name>
<evidence type="ECO:0000313" key="2">
    <source>
        <dbReference type="Proteomes" id="UP000334990"/>
    </source>
</evidence>